<keyword evidence="2" id="KW-1185">Reference proteome</keyword>
<evidence type="ECO:0000313" key="2">
    <source>
        <dbReference type="Proteomes" id="UP000309997"/>
    </source>
</evidence>
<protein>
    <submittedName>
        <fullName evidence="1">Uncharacterized protein</fullName>
    </submittedName>
</protein>
<dbReference type="Proteomes" id="UP000309997">
    <property type="component" value="Unassembled WGS sequence"/>
</dbReference>
<comment type="caution">
    <text evidence="1">The sequence shown here is derived from an EMBL/GenBank/DDBJ whole genome shotgun (WGS) entry which is preliminary data.</text>
</comment>
<reference evidence="1 2" key="1">
    <citation type="journal article" date="2024" name="Plant Biotechnol. J.">
        <title>Genome and CRISPR/Cas9 system of a widespread forest tree (Populus alba) in the world.</title>
        <authorList>
            <person name="Liu Y.J."/>
            <person name="Jiang P.F."/>
            <person name="Han X.M."/>
            <person name="Li X.Y."/>
            <person name="Wang H.M."/>
            <person name="Wang Y.J."/>
            <person name="Wang X.X."/>
            <person name="Zeng Q.Y."/>
        </authorList>
    </citation>
    <scope>NUCLEOTIDE SEQUENCE [LARGE SCALE GENOMIC DNA]</scope>
    <source>
        <strain evidence="2">cv. PAL-ZL1</strain>
    </source>
</reference>
<evidence type="ECO:0000313" key="1">
    <source>
        <dbReference type="EMBL" id="KAL3579303.1"/>
    </source>
</evidence>
<proteinExistence type="predicted"/>
<dbReference type="EMBL" id="RCHU02000010">
    <property type="protein sequence ID" value="KAL3579303.1"/>
    <property type="molecule type" value="Genomic_DNA"/>
</dbReference>
<accession>A0ACC4BMQ8</accession>
<gene>
    <name evidence="1" type="ORF">D5086_020807</name>
</gene>
<name>A0ACC4BMQ8_POPAL</name>
<sequence length="124" mass="13982">MGKTNRPTFDLKLKGREKEKEHSSDYTELGFLVISKVHDSTNFGEGKGGRKMGLKFAAMNGSGGSYIREQRIRKGYINFKSGSEFGACRSREFGETWRNAIGCQIFEQMSVRRQCLFGVAAQVR</sequence>
<organism evidence="1 2">
    <name type="scientific">Populus alba</name>
    <name type="common">White poplar</name>
    <dbReference type="NCBI Taxonomy" id="43335"/>
    <lineage>
        <taxon>Eukaryota</taxon>
        <taxon>Viridiplantae</taxon>
        <taxon>Streptophyta</taxon>
        <taxon>Embryophyta</taxon>
        <taxon>Tracheophyta</taxon>
        <taxon>Spermatophyta</taxon>
        <taxon>Magnoliopsida</taxon>
        <taxon>eudicotyledons</taxon>
        <taxon>Gunneridae</taxon>
        <taxon>Pentapetalae</taxon>
        <taxon>rosids</taxon>
        <taxon>fabids</taxon>
        <taxon>Malpighiales</taxon>
        <taxon>Salicaceae</taxon>
        <taxon>Saliceae</taxon>
        <taxon>Populus</taxon>
    </lineage>
</organism>